<keyword evidence="2" id="KW-0238">DNA-binding</keyword>
<dbReference type="GO" id="GO:0043565">
    <property type="term" value="F:sequence-specific DNA binding"/>
    <property type="evidence" value="ECO:0007669"/>
    <property type="project" value="InterPro"/>
</dbReference>
<proteinExistence type="predicted"/>
<dbReference type="InterPro" id="IPR009057">
    <property type="entry name" value="Homeodomain-like_sf"/>
</dbReference>
<reference evidence="5 6" key="1">
    <citation type="submission" date="2016-11" db="EMBL/GenBank/DDBJ databases">
        <title>Whole genomes of Flavobacteriaceae.</title>
        <authorList>
            <person name="Stine C."/>
            <person name="Li C."/>
            <person name="Tadesse D."/>
        </authorList>
    </citation>
    <scope>NUCLEOTIDE SEQUENCE [LARGE SCALE GENOMIC DNA]</scope>
    <source>
        <strain evidence="5 6">DSM 18292</strain>
    </source>
</reference>
<evidence type="ECO:0000313" key="6">
    <source>
        <dbReference type="Proteomes" id="UP000198345"/>
    </source>
</evidence>
<dbReference type="PANTHER" id="PTHR43280:SF32">
    <property type="entry name" value="TRANSCRIPTIONAL REGULATORY PROTEIN"/>
    <property type="match status" value="1"/>
</dbReference>
<evidence type="ECO:0000256" key="3">
    <source>
        <dbReference type="ARBA" id="ARBA00023163"/>
    </source>
</evidence>
<dbReference type="Pfam" id="PF12833">
    <property type="entry name" value="HTH_18"/>
    <property type="match status" value="1"/>
</dbReference>
<evidence type="ECO:0000256" key="1">
    <source>
        <dbReference type="ARBA" id="ARBA00023015"/>
    </source>
</evidence>
<evidence type="ECO:0000259" key="4">
    <source>
        <dbReference type="PROSITE" id="PS01124"/>
    </source>
</evidence>
<gene>
    <name evidence="5" type="ORF">B0A66_20810</name>
</gene>
<keyword evidence="3" id="KW-0804">Transcription</keyword>
<name>A0A226GSS8_9FLAO</name>
<dbReference type="Proteomes" id="UP000198345">
    <property type="component" value="Unassembled WGS sequence"/>
</dbReference>
<accession>A0A226GSS8</accession>
<protein>
    <recommendedName>
        <fullName evidence="4">HTH araC/xylS-type domain-containing protein</fullName>
    </recommendedName>
</protein>
<dbReference type="InterPro" id="IPR018060">
    <property type="entry name" value="HTH_AraC"/>
</dbReference>
<dbReference type="Gene3D" id="1.10.10.60">
    <property type="entry name" value="Homeodomain-like"/>
    <property type="match status" value="1"/>
</dbReference>
<dbReference type="PANTHER" id="PTHR43280">
    <property type="entry name" value="ARAC-FAMILY TRANSCRIPTIONAL REGULATOR"/>
    <property type="match status" value="1"/>
</dbReference>
<evidence type="ECO:0000256" key="2">
    <source>
        <dbReference type="ARBA" id="ARBA00023125"/>
    </source>
</evidence>
<dbReference type="AlphaFoldDB" id="A0A226GSS8"/>
<dbReference type="RefSeq" id="WP_089051776.1">
    <property type="nucleotide sequence ID" value="NZ_FXTV01000004.1"/>
</dbReference>
<dbReference type="SUPFAM" id="SSF46689">
    <property type="entry name" value="Homeodomain-like"/>
    <property type="match status" value="1"/>
</dbReference>
<dbReference type="PROSITE" id="PS01124">
    <property type="entry name" value="HTH_ARAC_FAMILY_2"/>
    <property type="match status" value="1"/>
</dbReference>
<keyword evidence="6" id="KW-1185">Reference proteome</keyword>
<dbReference type="SUPFAM" id="SSF51215">
    <property type="entry name" value="Regulatory protein AraC"/>
    <property type="match status" value="1"/>
</dbReference>
<evidence type="ECO:0000313" key="5">
    <source>
        <dbReference type="EMBL" id="OXA84598.1"/>
    </source>
</evidence>
<dbReference type="GO" id="GO:0003700">
    <property type="term" value="F:DNA-binding transcription factor activity"/>
    <property type="evidence" value="ECO:0007669"/>
    <property type="project" value="InterPro"/>
</dbReference>
<dbReference type="EMBL" id="MUGW01000058">
    <property type="protein sequence ID" value="OXA84598.1"/>
    <property type="molecule type" value="Genomic_DNA"/>
</dbReference>
<comment type="caution">
    <text evidence="5">The sequence shown here is derived from an EMBL/GenBank/DDBJ whole genome shotgun (WGS) entry which is preliminary data.</text>
</comment>
<dbReference type="InterPro" id="IPR037923">
    <property type="entry name" value="HTH-like"/>
</dbReference>
<feature type="domain" description="HTH araC/xylS-type" evidence="4">
    <location>
        <begin position="210"/>
        <end position="289"/>
    </location>
</feature>
<dbReference type="SMART" id="SM00342">
    <property type="entry name" value="HTH_ARAC"/>
    <property type="match status" value="1"/>
</dbReference>
<keyword evidence="1" id="KW-0805">Transcription regulation</keyword>
<organism evidence="5 6">
    <name type="scientific">Flavobacterium hercynium</name>
    <dbReference type="NCBI Taxonomy" id="387094"/>
    <lineage>
        <taxon>Bacteria</taxon>
        <taxon>Pseudomonadati</taxon>
        <taxon>Bacteroidota</taxon>
        <taxon>Flavobacteriia</taxon>
        <taxon>Flavobacteriales</taxon>
        <taxon>Flavobacteriaceae</taxon>
        <taxon>Flavobacterium</taxon>
    </lineage>
</organism>
<dbReference type="OrthoDB" id="1096411at2"/>
<sequence>MQKKNKIYVHSQNPGAVGGIDLLKFPLADQEKMRKSYQLSEDPFETHRDEYFVFALLTKGHVDFIIDMEEVTISEMSLMIVKPYQVHSLKNYDEKSEGYFITSAPFLIPNECNDIFQNLQIKEQIFKLSDFEDQDIIETASLLHRSFTAALLNRQQIINGLFLSLVYRIVNLAADATAKPKQKVLQAGAITLKFQKLITSYSILEPPSFFAEKLNITTSHLNDCVKKSTGYSVTYWLQDRIVMEAKRILYYTNNDVKVIAGNLGFEDHTYFSRLFKKVSGDTPLSFRNKFRE</sequence>